<comment type="similarity">
    <text evidence="1">Belongs to the arsA ATPase family.</text>
</comment>
<organism evidence="5 6">
    <name type="scientific">Nakamurella aerolata</name>
    <dbReference type="NCBI Taxonomy" id="1656892"/>
    <lineage>
        <taxon>Bacteria</taxon>
        <taxon>Bacillati</taxon>
        <taxon>Actinomycetota</taxon>
        <taxon>Actinomycetes</taxon>
        <taxon>Nakamurellales</taxon>
        <taxon>Nakamurellaceae</taxon>
        <taxon>Nakamurella</taxon>
    </lineage>
</organism>
<dbReference type="Pfam" id="PF02374">
    <property type="entry name" value="ArsA_ATPase"/>
    <property type="match status" value="1"/>
</dbReference>
<comment type="caution">
    <text evidence="5">The sequence shown here is derived from an EMBL/GenBank/DDBJ whole genome shotgun (WGS) entry which is preliminary data.</text>
</comment>
<feature type="domain" description="ArsA/GET3 Anion-transporting ATPase-like" evidence="3">
    <location>
        <begin position="12"/>
        <end position="159"/>
    </location>
</feature>
<name>A0A849A0T4_9ACTN</name>
<evidence type="ECO:0000259" key="3">
    <source>
        <dbReference type="Pfam" id="PF02374"/>
    </source>
</evidence>
<evidence type="ECO:0008006" key="7">
    <source>
        <dbReference type="Google" id="ProtNLM"/>
    </source>
</evidence>
<dbReference type="InterPro" id="IPR008978">
    <property type="entry name" value="HSP20-like_chaperone"/>
</dbReference>
<accession>A0A849A0T4</accession>
<feature type="region of interest" description="Disordered" evidence="2">
    <location>
        <begin position="373"/>
        <end position="392"/>
    </location>
</feature>
<dbReference type="Pfam" id="PF17886">
    <property type="entry name" value="ArsA_HSP20"/>
    <property type="match status" value="1"/>
</dbReference>
<keyword evidence="6" id="KW-1185">Reference proteome</keyword>
<dbReference type="InterPro" id="IPR027417">
    <property type="entry name" value="P-loop_NTPase"/>
</dbReference>
<evidence type="ECO:0000256" key="2">
    <source>
        <dbReference type="SAM" id="MobiDB-lite"/>
    </source>
</evidence>
<feature type="region of interest" description="Disordered" evidence="2">
    <location>
        <begin position="266"/>
        <end position="296"/>
    </location>
</feature>
<dbReference type="Gene3D" id="2.60.40.790">
    <property type="match status" value="1"/>
</dbReference>
<evidence type="ECO:0000259" key="4">
    <source>
        <dbReference type="Pfam" id="PF17886"/>
    </source>
</evidence>
<reference evidence="5 6" key="1">
    <citation type="submission" date="2020-05" db="EMBL/GenBank/DDBJ databases">
        <title>Nakamurella sp. DB0629 isolated from air conditioner.</title>
        <authorList>
            <person name="Kim D.H."/>
            <person name="Kim D.-U."/>
        </authorList>
    </citation>
    <scope>NUCLEOTIDE SEQUENCE [LARGE SCALE GENOMIC DNA]</scope>
    <source>
        <strain evidence="5 6">DB0629</strain>
    </source>
</reference>
<proteinExistence type="inferred from homology"/>
<evidence type="ECO:0000256" key="1">
    <source>
        <dbReference type="ARBA" id="ARBA00011040"/>
    </source>
</evidence>
<evidence type="ECO:0000313" key="5">
    <source>
        <dbReference type="EMBL" id="NNG34654.1"/>
    </source>
</evidence>
<feature type="compositionally biased region" description="Gly residues" evidence="2">
    <location>
        <begin position="380"/>
        <end position="392"/>
    </location>
</feature>
<dbReference type="InterPro" id="IPR040612">
    <property type="entry name" value="ArsA_HSP20-like"/>
</dbReference>
<dbReference type="SUPFAM" id="SSF52540">
    <property type="entry name" value="P-loop containing nucleoside triphosphate hydrolases"/>
    <property type="match status" value="1"/>
</dbReference>
<dbReference type="EMBL" id="JABEND010000001">
    <property type="protein sequence ID" value="NNG34654.1"/>
    <property type="molecule type" value="Genomic_DNA"/>
</dbReference>
<dbReference type="Gene3D" id="3.40.50.300">
    <property type="entry name" value="P-loop containing nucleotide triphosphate hydrolases"/>
    <property type="match status" value="1"/>
</dbReference>
<dbReference type="RefSeq" id="WP_171198253.1">
    <property type="nucleotide sequence ID" value="NZ_JABEND010000001.1"/>
</dbReference>
<protein>
    <recommendedName>
        <fullName evidence="7">Arsenite efflux ATP-binding protein ArsA</fullName>
    </recommendedName>
</protein>
<gene>
    <name evidence="5" type="ORF">HKD39_02735</name>
</gene>
<dbReference type="Proteomes" id="UP000562984">
    <property type="component" value="Unassembled WGS sequence"/>
</dbReference>
<feature type="domain" description="ArsA HSP20-like" evidence="4">
    <location>
        <begin position="293"/>
        <end position="355"/>
    </location>
</feature>
<sequence>MSAAAPTPAEPRLVLVAGPGGSGSTTTAALTALQLAGGQHREVVLVSADPLAADILGDLPDEAAGVRLHEVQPVAAADGESLADLLGSLTAGGAADQAAAVDASELAALPGAAEVALLLAVADEVRRLDAAGTDQGAAVVMDAGSRLPELLQLPETLALLADRLLPAPLRLLRSLRRGGTGARAASAADRLIGRLLAVHAALTDPRLCRLLLVAGSSPLRDRLTRRLELLAAMYGQPARRVSIPRQPTEPVGAALAALAASCPPLLSGTDGQQPSGAGDAPPGPEAEPARGPDGEWWWTIGLPGAGKDELALSRSGDDILLTVVGHTRRVELPSVLTRCTVLGAQHTDAGLLVRFAPDPAKWPQALLAGDDGHITSASGNGNGNGATGEAGG</sequence>
<dbReference type="AlphaFoldDB" id="A0A849A0T4"/>
<dbReference type="InterPro" id="IPR025723">
    <property type="entry name" value="ArsA/GET3_ATPase-like"/>
</dbReference>
<evidence type="ECO:0000313" key="6">
    <source>
        <dbReference type="Proteomes" id="UP000562984"/>
    </source>
</evidence>